<dbReference type="STRING" id="264462.Bd0772"/>
<evidence type="ECO:0000313" key="6">
    <source>
        <dbReference type="Proteomes" id="UP000008080"/>
    </source>
</evidence>
<sequence length="266" mass="29755">MKTQIVLTTLLSLSTSAFAAEAVSVQKALPEVGSNLSGITYNYDSDSYFLIQNNSGNIFEYKVDFTKPVRTIRMTNLTDADTEDIVYLGNNQYAISTESNQVLILKIDEVQTTVDVRDSRDDVQMMQLPAPAKHNKGLEGVCFSKKHNTFYAVQEKKPKRIFEWARPSHGNDIADAAALGVKEPFDTEKILKHVMSDLSACIYDDKNNQLLLLSHESSRVMRLTRQGQVVSTTDLPLLPDQYEGMTFTKDGKLIVVSEPNIVVILK</sequence>
<protein>
    <submittedName>
        <fullName evidence="5">Uncharacterized protein</fullName>
    </submittedName>
</protein>
<keyword evidence="4" id="KW-0732">Signal</keyword>
<reference evidence="5 6" key="1">
    <citation type="journal article" date="2004" name="Science">
        <title>A predator unmasked: life cycle of Bdellovibrio bacteriovorus from a genomic perspective.</title>
        <authorList>
            <person name="Rendulic S."/>
            <person name="Jagtap P."/>
            <person name="Rosinus A."/>
            <person name="Eppinger M."/>
            <person name="Baar C."/>
            <person name="Lanz C."/>
            <person name="Keller H."/>
            <person name="Lambert C."/>
            <person name="Evans K.J."/>
            <person name="Goesmann A."/>
            <person name="Meyer F."/>
            <person name="Sockett R.E."/>
            <person name="Schuster S.C."/>
        </authorList>
    </citation>
    <scope>NUCLEOTIDE SEQUENCE [LARGE SCALE GENOMIC DNA]</scope>
    <source>
        <strain evidence="6">ATCC 15356 / DSM 50701 / NCIMB 9529 / HD100</strain>
    </source>
</reference>
<dbReference type="KEGG" id="bba:Bd0772"/>
<keyword evidence="2" id="KW-1003">Cell membrane</keyword>
<dbReference type="SUPFAM" id="SSF50956">
    <property type="entry name" value="Thermostable phytase (3-phytase)"/>
    <property type="match status" value="1"/>
</dbReference>
<dbReference type="GO" id="GO:0005886">
    <property type="term" value="C:plasma membrane"/>
    <property type="evidence" value="ECO:0007669"/>
    <property type="project" value="UniProtKB-SubCell"/>
</dbReference>
<dbReference type="CDD" id="cd09971">
    <property type="entry name" value="SdiA-regulated"/>
    <property type="match status" value="1"/>
</dbReference>
<evidence type="ECO:0000256" key="3">
    <source>
        <dbReference type="ARBA" id="ARBA00023136"/>
    </source>
</evidence>
<dbReference type="HOGENOM" id="CLU_1178396_0_0_7"/>
<gene>
    <name evidence="5" type="ordered locus">Bd0772</name>
</gene>
<evidence type="ECO:0000256" key="1">
    <source>
        <dbReference type="ARBA" id="ARBA00004236"/>
    </source>
</evidence>
<dbReference type="Proteomes" id="UP000008080">
    <property type="component" value="Chromosome"/>
</dbReference>
<comment type="subcellular location">
    <subcellularLocation>
        <location evidence="1">Cell membrane</location>
    </subcellularLocation>
</comment>
<dbReference type="Pfam" id="PF06977">
    <property type="entry name" value="SdiA-regulated"/>
    <property type="match status" value="1"/>
</dbReference>
<dbReference type="eggNOG" id="COG3204">
    <property type="taxonomic scope" value="Bacteria"/>
</dbReference>
<dbReference type="GeneID" id="93011853"/>
<dbReference type="AlphaFoldDB" id="Q6MPS2"/>
<dbReference type="RefSeq" id="WP_011163327.1">
    <property type="nucleotide sequence ID" value="NC_005363.1"/>
</dbReference>
<evidence type="ECO:0000313" key="5">
    <source>
        <dbReference type="EMBL" id="CAE78725.1"/>
    </source>
</evidence>
<keyword evidence="6" id="KW-1185">Reference proteome</keyword>
<proteinExistence type="predicted"/>
<dbReference type="InterPro" id="IPR009722">
    <property type="entry name" value="YjiK/CarP"/>
</dbReference>
<name>Q6MPS2_BDEBA</name>
<dbReference type="EMBL" id="BX842648">
    <property type="protein sequence ID" value="CAE78725.1"/>
    <property type="molecule type" value="Genomic_DNA"/>
</dbReference>
<organism evidence="5 6">
    <name type="scientific">Bdellovibrio bacteriovorus (strain ATCC 15356 / DSM 50701 / NCIMB 9529 / HD100)</name>
    <dbReference type="NCBI Taxonomy" id="264462"/>
    <lineage>
        <taxon>Bacteria</taxon>
        <taxon>Pseudomonadati</taxon>
        <taxon>Bdellovibrionota</taxon>
        <taxon>Bdellovibrionia</taxon>
        <taxon>Bdellovibrionales</taxon>
        <taxon>Pseudobdellovibrionaceae</taxon>
        <taxon>Bdellovibrio</taxon>
    </lineage>
</organism>
<feature type="chain" id="PRO_5004277841" evidence="4">
    <location>
        <begin position="20"/>
        <end position="266"/>
    </location>
</feature>
<keyword evidence="3" id="KW-0472">Membrane</keyword>
<accession>Q6MPS2</accession>
<evidence type="ECO:0000256" key="2">
    <source>
        <dbReference type="ARBA" id="ARBA00022475"/>
    </source>
</evidence>
<feature type="signal peptide" evidence="4">
    <location>
        <begin position="1"/>
        <end position="19"/>
    </location>
</feature>
<evidence type="ECO:0000256" key="4">
    <source>
        <dbReference type="SAM" id="SignalP"/>
    </source>
</evidence>